<comment type="caution">
    <text evidence="6">The sequence shown here is derived from an EMBL/GenBank/DDBJ whole genome shotgun (WGS) entry which is preliminary data.</text>
</comment>
<evidence type="ECO:0000313" key="9">
    <source>
        <dbReference type="Proteomes" id="UP000663866"/>
    </source>
</evidence>
<evidence type="ECO:0000313" key="2">
    <source>
        <dbReference type="EMBL" id="CAF2080673.1"/>
    </source>
</evidence>
<dbReference type="EMBL" id="CAJNRE010013807">
    <property type="protein sequence ID" value="CAF2121912.1"/>
    <property type="molecule type" value="Genomic_DNA"/>
</dbReference>
<dbReference type="Proteomes" id="UP000663824">
    <property type="component" value="Unassembled WGS sequence"/>
</dbReference>
<dbReference type="AlphaFoldDB" id="A0A820CPI2"/>
<dbReference type="EMBL" id="CAJNRG010005833">
    <property type="protein sequence ID" value="CAF2080673.1"/>
    <property type="molecule type" value="Genomic_DNA"/>
</dbReference>
<evidence type="ECO:0000313" key="1">
    <source>
        <dbReference type="EMBL" id="CAF1042867.1"/>
    </source>
</evidence>
<dbReference type="Proteomes" id="UP000663887">
    <property type="component" value="Unassembled WGS sequence"/>
</dbReference>
<dbReference type="EMBL" id="CAJOBF010006849">
    <property type="protein sequence ID" value="CAF4217289.1"/>
    <property type="molecule type" value="Genomic_DNA"/>
</dbReference>
<dbReference type="Proteomes" id="UP000663855">
    <property type="component" value="Unassembled WGS sequence"/>
</dbReference>
<protein>
    <submittedName>
        <fullName evidence="6">Uncharacterized protein</fullName>
    </submittedName>
</protein>
<evidence type="ECO:0000313" key="6">
    <source>
        <dbReference type="EMBL" id="CAF4217289.1"/>
    </source>
</evidence>
<dbReference type="EMBL" id="CAJOBG010033980">
    <property type="protein sequence ID" value="CAF4365744.1"/>
    <property type="molecule type" value="Genomic_DNA"/>
</dbReference>
<gene>
    <name evidence="4" type="ORF">BYL167_LOCUS18394</name>
    <name evidence="1" type="ORF">CJN711_LOCUS4361</name>
    <name evidence="3" type="ORF">MBJ925_LOCUS26093</name>
    <name evidence="7" type="ORF">OVN521_LOCUS33318</name>
    <name evidence="5" type="ORF">SMN809_LOCUS17894</name>
    <name evidence="6" type="ORF">UXM345_LOCUS28898</name>
    <name evidence="2" type="ORF">XDN619_LOCUS14689</name>
</gene>
<proteinExistence type="predicted"/>
<keyword evidence="9" id="KW-1185">Reference proteome</keyword>
<name>A0A820CPI2_9BILA</name>
<evidence type="ECO:0000313" key="5">
    <source>
        <dbReference type="EMBL" id="CAF4112942.1"/>
    </source>
</evidence>
<evidence type="ECO:0000313" key="7">
    <source>
        <dbReference type="EMBL" id="CAF4365744.1"/>
    </source>
</evidence>
<organism evidence="6 8">
    <name type="scientific">Rotaria magnacalcarata</name>
    <dbReference type="NCBI Taxonomy" id="392030"/>
    <lineage>
        <taxon>Eukaryota</taxon>
        <taxon>Metazoa</taxon>
        <taxon>Spiralia</taxon>
        <taxon>Gnathifera</taxon>
        <taxon>Rotifera</taxon>
        <taxon>Eurotatoria</taxon>
        <taxon>Bdelloidea</taxon>
        <taxon>Philodinida</taxon>
        <taxon>Philodinidae</taxon>
        <taxon>Rotaria</taxon>
    </lineage>
</organism>
<dbReference type="EMBL" id="CAJOBI010008445">
    <property type="protein sequence ID" value="CAF4112942.1"/>
    <property type="molecule type" value="Genomic_DNA"/>
</dbReference>
<dbReference type="EMBL" id="CAJOBH010007536">
    <property type="protein sequence ID" value="CAF4087019.1"/>
    <property type="molecule type" value="Genomic_DNA"/>
</dbReference>
<dbReference type="Proteomes" id="UP000681967">
    <property type="component" value="Unassembled WGS sequence"/>
</dbReference>
<evidence type="ECO:0000313" key="8">
    <source>
        <dbReference type="Proteomes" id="UP000663842"/>
    </source>
</evidence>
<accession>A0A820CPI2</accession>
<dbReference type="Proteomes" id="UP000663842">
    <property type="component" value="Unassembled WGS sequence"/>
</dbReference>
<dbReference type="Proteomes" id="UP000676336">
    <property type="component" value="Unassembled WGS sequence"/>
</dbReference>
<sequence>MFQAGHPQASSHINIKRLKPVVPVLLGPPVPCRDREDTRERYCRSILTLLFPWRSIQDLCDVDQTWQQAFTIRHASITSESCKIIDHIQLLQECKNDRDKHLQQVIEAAQSEVVNDNLYPSRNDSDSDDENTGILDVLETIDMSDIPVLKEP</sequence>
<evidence type="ECO:0000313" key="3">
    <source>
        <dbReference type="EMBL" id="CAF2121912.1"/>
    </source>
</evidence>
<evidence type="ECO:0000313" key="4">
    <source>
        <dbReference type="EMBL" id="CAF4087019.1"/>
    </source>
</evidence>
<reference evidence="6" key="1">
    <citation type="submission" date="2021-02" db="EMBL/GenBank/DDBJ databases">
        <authorList>
            <person name="Nowell W R."/>
        </authorList>
    </citation>
    <scope>NUCLEOTIDE SEQUENCE</scope>
</reference>
<dbReference type="Proteomes" id="UP000663866">
    <property type="component" value="Unassembled WGS sequence"/>
</dbReference>
<dbReference type="EMBL" id="CAJNOV010000910">
    <property type="protein sequence ID" value="CAF1042867.1"/>
    <property type="molecule type" value="Genomic_DNA"/>
</dbReference>